<sequence>MFCTINQKAIRPAKPSDSTTPQYPSEFFDKNNYQRPTVRVTQGGYKIQELREILSNGILQDDINPHHVVRYMELIMEGITDTLDDDWTSFGVKIGKKGEKITPLSLLNIMIEEDDLIDGKRNNDVTKKDDKWIMLIITSYYRFAFSQNPNHRSNLITKLNLQLRTFLKDPPTIVDNMGLFASLISNVNFNKLISALDMFLNRFKNNDWSFLRFGTIASRYKDCSALMSLSHVCEVTGMKIEEFMDWIFVYSTGEDMIKLMREGNEIDDPLSYMPYTMSMGLSMKSPYSSINCPSIYSFIHMLGSLLGSERSRNARMVSENNIVNLKMNAGVVSYVKSHRASMIKAFISNEVKDQWYDNEGNEADDKTDDESDDELDGMPKGDNPVEWFMFLESRHFELPDEIKSFMNREAKKITNPRSGTIGKFVSLMN</sequence>
<dbReference type="GO" id="GO:0019013">
    <property type="term" value="C:viral nucleocapsid"/>
    <property type="evidence" value="ECO:0007669"/>
    <property type="project" value="UniProtKB-KW"/>
</dbReference>
<keyword evidence="15" id="KW-1185">Reference proteome</keyword>
<keyword evidence="7" id="KW-0694">RNA-binding</keyword>
<evidence type="ECO:0000256" key="10">
    <source>
        <dbReference type="ARBA" id="ARBA00023274"/>
    </source>
</evidence>
<dbReference type="KEGG" id="vg:12216919"/>
<dbReference type="InterPro" id="IPR023331">
    <property type="entry name" value="Rhabdovirus_ncapsid_C"/>
</dbReference>
<evidence type="ECO:0000259" key="13">
    <source>
        <dbReference type="Pfam" id="PF00945"/>
    </source>
</evidence>
<reference evidence="14 15" key="1">
    <citation type="journal article" date="2012" name="Virology">
        <title>Kotonkan and Obodhiang viruses: African ephemeroviruses with large and complex genomes.</title>
        <authorList>
            <person name="Blasdell K.R."/>
            <person name="Voysey R."/>
            <person name="Bulach D."/>
            <person name="Joubert D.A."/>
            <person name="Tesh R.B."/>
            <person name="Boyle D.B."/>
            <person name="Walker P.J."/>
        </authorList>
    </citation>
    <scope>NUCLEOTIDE SEQUENCE [LARGE SCALE GENOMIC DNA]</scope>
    <source>
        <strain evidence="14">Obodhiang</strain>
    </source>
</reference>
<dbReference type="Pfam" id="PF00945">
    <property type="entry name" value="Rhabdo_ncap"/>
    <property type="match status" value="1"/>
</dbReference>
<proteinExistence type="predicted"/>
<evidence type="ECO:0000256" key="4">
    <source>
        <dbReference type="ARBA" id="ARBA00022497"/>
    </source>
</evidence>
<keyword evidence="8 14" id="KW-0543">Viral nucleoprotein</keyword>
<dbReference type="InterPro" id="IPR023330">
    <property type="entry name" value="Rhabdovirus_ncapsid_N"/>
</dbReference>
<keyword evidence="5" id="KW-0167">Capsid protein</keyword>
<dbReference type="GO" id="GO:0030430">
    <property type="term" value="C:host cell cytoplasm"/>
    <property type="evidence" value="ECO:0007669"/>
    <property type="project" value="UniProtKB-SubCell"/>
</dbReference>
<evidence type="ECO:0000256" key="11">
    <source>
        <dbReference type="ARBA" id="ARBA00033344"/>
    </source>
</evidence>
<keyword evidence="10" id="KW-0687">Ribonucleoprotein</keyword>
<dbReference type="SUPFAM" id="SSF140809">
    <property type="entry name" value="Rhabdovirus nucleoprotein-like"/>
    <property type="match status" value="1"/>
</dbReference>
<accession>H8XWS5</accession>
<evidence type="ECO:0000256" key="1">
    <source>
        <dbReference type="ARBA" id="ARBA00004192"/>
    </source>
</evidence>
<dbReference type="GeneID" id="12216919"/>
<feature type="compositionally biased region" description="Acidic residues" evidence="12">
    <location>
        <begin position="359"/>
        <end position="376"/>
    </location>
</feature>
<dbReference type="GO" id="GO:0003723">
    <property type="term" value="F:RNA binding"/>
    <property type="evidence" value="ECO:0007669"/>
    <property type="project" value="UniProtKB-KW"/>
</dbReference>
<dbReference type="Gene3D" id="1.10.3570.10">
    <property type="entry name" value="Rhabdovirus nucleocapsid protein like domain"/>
    <property type="match status" value="1"/>
</dbReference>
<protein>
    <recommendedName>
        <fullName evidence="3">Nucleoprotein</fullName>
    </recommendedName>
    <alternativeName>
        <fullName evidence="11">Nucleocapsid protein</fullName>
    </alternativeName>
</protein>
<keyword evidence="6" id="KW-0946">Virion</keyword>
<dbReference type="Gene3D" id="1.10.3610.10">
    <property type="entry name" value="Nucleoprotein"/>
    <property type="match status" value="1"/>
</dbReference>
<feature type="region of interest" description="Disordered" evidence="12">
    <location>
        <begin position="357"/>
        <end position="380"/>
    </location>
</feature>
<name>H8XWS5_9RHAB</name>
<evidence type="ECO:0000313" key="15">
    <source>
        <dbReference type="Proteomes" id="UP000110347"/>
    </source>
</evidence>
<evidence type="ECO:0000313" key="14">
    <source>
        <dbReference type="EMBL" id="AEI17641.1"/>
    </source>
</evidence>
<evidence type="ECO:0000256" key="5">
    <source>
        <dbReference type="ARBA" id="ARBA00022561"/>
    </source>
</evidence>
<dbReference type="GO" id="GO:1990904">
    <property type="term" value="C:ribonucleoprotein complex"/>
    <property type="evidence" value="ECO:0007669"/>
    <property type="project" value="UniProtKB-KW"/>
</dbReference>
<keyword evidence="4" id="KW-1139">Helical capsid protein</keyword>
<comment type="subcellular location">
    <subcellularLocation>
        <location evidence="1">Host cytoplasm</location>
    </subcellularLocation>
    <subcellularLocation>
        <location evidence="2">Virion</location>
    </subcellularLocation>
</comment>
<dbReference type="InterPro" id="IPR000448">
    <property type="entry name" value="Rhabdo_ncapsid"/>
</dbReference>
<feature type="domain" description="Rhabdovirus nucleocapsid" evidence="13">
    <location>
        <begin position="6"/>
        <end position="413"/>
    </location>
</feature>
<keyword evidence="9" id="KW-1035">Host cytoplasm</keyword>
<evidence type="ECO:0000256" key="3">
    <source>
        <dbReference type="ARBA" id="ARBA00014389"/>
    </source>
</evidence>
<organism evidence="14 15">
    <name type="scientific">Obodhiang virus</name>
    <dbReference type="NCBI Taxonomy" id="380160"/>
    <lineage>
        <taxon>Viruses</taxon>
        <taxon>Riboviria</taxon>
        <taxon>Orthornavirae</taxon>
        <taxon>Negarnaviricota</taxon>
        <taxon>Haploviricotina</taxon>
        <taxon>Monjiviricetes</taxon>
        <taxon>Mononegavirales</taxon>
        <taxon>Rhabdoviridae</taxon>
        <taxon>Alpharhabdovirinae</taxon>
        <taxon>Ephemerovirus</taxon>
        <taxon>Ephemerovirus obodhiang</taxon>
    </lineage>
</organism>
<evidence type="ECO:0000256" key="8">
    <source>
        <dbReference type="ARBA" id="ARBA00023086"/>
    </source>
</evidence>
<dbReference type="GO" id="GO:0019029">
    <property type="term" value="C:helical viral capsid"/>
    <property type="evidence" value="ECO:0007669"/>
    <property type="project" value="UniProtKB-KW"/>
</dbReference>
<dbReference type="InterPro" id="IPR035961">
    <property type="entry name" value="Rhabdovirus_nucleoprotein-like"/>
</dbReference>
<evidence type="ECO:0000256" key="7">
    <source>
        <dbReference type="ARBA" id="ARBA00022884"/>
    </source>
</evidence>
<evidence type="ECO:0000256" key="12">
    <source>
        <dbReference type="SAM" id="MobiDB-lite"/>
    </source>
</evidence>
<gene>
    <name evidence="14" type="primary">N</name>
</gene>
<evidence type="ECO:0000256" key="2">
    <source>
        <dbReference type="ARBA" id="ARBA00004328"/>
    </source>
</evidence>
<dbReference type="Proteomes" id="UP000110347">
    <property type="component" value="Segment"/>
</dbReference>
<dbReference type="RefSeq" id="YP_006200957.1">
    <property type="nucleotide sequence ID" value="NC_017685.1"/>
</dbReference>
<evidence type="ECO:0000256" key="9">
    <source>
        <dbReference type="ARBA" id="ARBA00023200"/>
    </source>
</evidence>
<dbReference type="EMBL" id="HM856902">
    <property type="protein sequence ID" value="AEI17641.1"/>
    <property type="molecule type" value="Viral_cRNA"/>
</dbReference>
<evidence type="ECO:0000256" key="6">
    <source>
        <dbReference type="ARBA" id="ARBA00022844"/>
    </source>
</evidence>
<dbReference type="OrthoDB" id="22890at10239"/>